<dbReference type="CDD" id="cd04182">
    <property type="entry name" value="GT_2_like_f"/>
    <property type="match status" value="1"/>
</dbReference>
<evidence type="ECO:0000256" key="1">
    <source>
        <dbReference type="ARBA" id="ARBA00022842"/>
    </source>
</evidence>
<dbReference type="Proteomes" id="UP000001364">
    <property type="component" value="Chromosome"/>
</dbReference>
<dbReference type="KEGG" id="ccs:CCNA_00019"/>
<dbReference type="PANTHER" id="PTHR43777:SF1">
    <property type="entry name" value="MOLYBDENUM COFACTOR CYTIDYLYLTRANSFERASE"/>
    <property type="match status" value="1"/>
</dbReference>
<accession>A0A0H3C2J2</accession>
<dbReference type="SUPFAM" id="SSF53448">
    <property type="entry name" value="Nucleotide-diphospho-sugar transferases"/>
    <property type="match status" value="1"/>
</dbReference>
<dbReference type="AlphaFoldDB" id="A0A0H3C2J2"/>
<dbReference type="Gene3D" id="3.90.550.10">
    <property type="entry name" value="Spore Coat Polysaccharide Biosynthesis Protein SpsA, Chain A"/>
    <property type="match status" value="1"/>
</dbReference>
<dbReference type="RefSeq" id="YP_002515394.1">
    <property type="nucleotide sequence ID" value="NC_011916.1"/>
</dbReference>
<keyword evidence="4" id="KW-1185">Reference proteome</keyword>
<name>A0A0H3C2J2_CAUVN</name>
<dbReference type="InterPro" id="IPR029044">
    <property type="entry name" value="Nucleotide-diphossugar_trans"/>
</dbReference>
<evidence type="ECO:0000259" key="2">
    <source>
        <dbReference type="Pfam" id="PF12804"/>
    </source>
</evidence>
<reference evidence="3 4" key="1">
    <citation type="journal article" date="2010" name="J. Bacteriol.">
        <title>The genetic basis of laboratory adaptation in Caulobacter crescentus.</title>
        <authorList>
            <person name="Marks M.E."/>
            <person name="Castro-Rojas C.M."/>
            <person name="Teiling C."/>
            <person name="Du L."/>
            <person name="Kapatral V."/>
            <person name="Walunas T.L."/>
            <person name="Crosson S."/>
        </authorList>
    </citation>
    <scope>NUCLEOTIDE SEQUENCE [LARGE SCALE GENOMIC DNA]</scope>
    <source>
        <strain evidence="4">NA1000 / CB15N</strain>
    </source>
</reference>
<dbReference type="SMR" id="A0A0H3C2J2"/>
<dbReference type="RefSeq" id="WP_010917909.1">
    <property type="nucleotide sequence ID" value="NC_011916.1"/>
</dbReference>
<dbReference type="HOGENOM" id="CLU_061980_4_1_5"/>
<dbReference type="GeneID" id="7332109"/>
<gene>
    <name evidence="3" type="ordered locus">CCNA_00019</name>
</gene>
<dbReference type="Pfam" id="PF12804">
    <property type="entry name" value="NTP_transf_3"/>
    <property type="match status" value="1"/>
</dbReference>
<proteinExistence type="predicted"/>
<organism evidence="3 4">
    <name type="scientific">Caulobacter vibrioides (strain NA1000 / CB15N)</name>
    <name type="common">Caulobacter crescentus</name>
    <dbReference type="NCBI Taxonomy" id="565050"/>
    <lineage>
        <taxon>Bacteria</taxon>
        <taxon>Pseudomonadati</taxon>
        <taxon>Pseudomonadota</taxon>
        <taxon>Alphaproteobacteria</taxon>
        <taxon>Caulobacterales</taxon>
        <taxon>Caulobacteraceae</taxon>
        <taxon>Caulobacter</taxon>
    </lineage>
</organism>
<dbReference type="PATRIC" id="fig|565050.3.peg.20"/>
<dbReference type="InterPro" id="IPR025877">
    <property type="entry name" value="MobA-like_NTP_Trfase"/>
</dbReference>
<keyword evidence="1" id="KW-0460">Magnesium</keyword>
<sequence>MTQRDTGRLDAIVLAAGRGVRFGGGKLTALLDGDPLVAAALLTAFLAPARRVVVAVGPEPDVRQAVEATATRLLARERLVLVPIDDPSAGMGASLAAAARSLPGDTDGVFVFLGDMPRIDPATPRHLAAALRDPGDIVAPTYLGRRGHPVLFGARWAPVLGALSGDEGARAIVDKAGESLVLVPVDDPGVHLDVDRPSDLARVQTDRRTL</sequence>
<dbReference type="EMBL" id="CP001340">
    <property type="protein sequence ID" value="ACL93486.1"/>
    <property type="molecule type" value="Genomic_DNA"/>
</dbReference>
<dbReference type="PANTHER" id="PTHR43777">
    <property type="entry name" value="MOLYBDENUM COFACTOR CYTIDYLYLTRANSFERASE"/>
    <property type="match status" value="1"/>
</dbReference>
<feature type="domain" description="MobA-like NTP transferase" evidence="2">
    <location>
        <begin position="11"/>
        <end position="175"/>
    </location>
</feature>
<evidence type="ECO:0000313" key="3">
    <source>
        <dbReference type="EMBL" id="ACL93486.1"/>
    </source>
</evidence>
<dbReference type="GO" id="GO:0016779">
    <property type="term" value="F:nucleotidyltransferase activity"/>
    <property type="evidence" value="ECO:0007669"/>
    <property type="project" value="UniProtKB-ARBA"/>
</dbReference>
<dbReference type="PhylomeDB" id="A0A0H3C2J2"/>
<evidence type="ECO:0000313" key="4">
    <source>
        <dbReference type="Proteomes" id="UP000001364"/>
    </source>
</evidence>
<protein>
    <submittedName>
        <fullName evidence="3">Molybdopterin-guanine dinucleotide biosynthesis protein A</fullName>
    </submittedName>
</protein>
<dbReference type="OrthoDB" id="9779263at2"/>